<reference evidence="1 2" key="1">
    <citation type="journal article" date="2014" name="PLoS Genet.">
        <title>Analysis of the Phlebiopsis gigantea genome, transcriptome and secretome provides insight into its pioneer colonization strategies of wood.</title>
        <authorList>
            <person name="Hori C."/>
            <person name="Ishida T."/>
            <person name="Igarashi K."/>
            <person name="Samejima M."/>
            <person name="Suzuki H."/>
            <person name="Master E."/>
            <person name="Ferreira P."/>
            <person name="Ruiz-Duenas F.J."/>
            <person name="Held B."/>
            <person name="Canessa P."/>
            <person name="Larrondo L.F."/>
            <person name="Schmoll M."/>
            <person name="Druzhinina I.S."/>
            <person name="Kubicek C.P."/>
            <person name="Gaskell J.A."/>
            <person name="Kersten P."/>
            <person name="St John F."/>
            <person name="Glasner J."/>
            <person name="Sabat G."/>
            <person name="Splinter BonDurant S."/>
            <person name="Syed K."/>
            <person name="Yadav J."/>
            <person name="Mgbeahuruike A.C."/>
            <person name="Kovalchuk A."/>
            <person name="Asiegbu F.O."/>
            <person name="Lackner G."/>
            <person name="Hoffmeister D."/>
            <person name="Rencoret J."/>
            <person name="Gutierrez A."/>
            <person name="Sun H."/>
            <person name="Lindquist E."/>
            <person name="Barry K."/>
            <person name="Riley R."/>
            <person name="Grigoriev I.V."/>
            <person name="Henrissat B."/>
            <person name="Kues U."/>
            <person name="Berka R.M."/>
            <person name="Martinez A.T."/>
            <person name="Covert S.F."/>
            <person name="Blanchette R.A."/>
            <person name="Cullen D."/>
        </authorList>
    </citation>
    <scope>NUCLEOTIDE SEQUENCE [LARGE SCALE GENOMIC DNA]</scope>
    <source>
        <strain evidence="1 2">11061_1 CR5-6</strain>
    </source>
</reference>
<dbReference type="HOGENOM" id="CLU_1551327_0_0_1"/>
<name>A0A0C3PA11_PHLG1</name>
<dbReference type="Proteomes" id="UP000053257">
    <property type="component" value="Unassembled WGS sequence"/>
</dbReference>
<accession>A0A0C3PA11</accession>
<evidence type="ECO:0000313" key="2">
    <source>
        <dbReference type="Proteomes" id="UP000053257"/>
    </source>
</evidence>
<dbReference type="InterPro" id="IPR032710">
    <property type="entry name" value="NTF2-like_dom_sf"/>
</dbReference>
<keyword evidence="2" id="KW-1185">Reference proteome</keyword>
<dbReference type="STRING" id="745531.A0A0C3PA11"/>
<dbReference type="Gene3D" id="3.10.450.50">
    <property type="match status" value="1"/>
</dbReference>
<dbReference type="AlphaFoldDB" id="A0A0C3PA11"/>
<feature type="non-terminal residue" evidence="1">
    <location>
        <position position="1"/>
    </location>
</feature>
<dbReference type="SUPFAM" id="SSF54427">
    <property type="entry name" value="NTF2-like"/>
    <property type="match status" value="1"/>
</dbReference>
<sequence>AIQWLKEYIRAFDSDRNRLASAYSQLATFSIRELSHTPATPSTQPPLHTGPVAIATALLDLPESFAFNLVEGSSKLHFDLVVTFDVVVYGNRSEPTPLVMLVCYAEPAHSPDASAAGAWRWVCDMRFVLRSKGWDERDRFAEGLCGLVALSHQMTLRKIPSDMSWRWSSVTLG</sequence>
<protein>
    <submittedName>
        <fullName evidence="1">Uncharacterized protein</fullName>
    </submittedName>
</protein>
<dbReference type="EMBL" id="KN840763">
    <property type="protein sequence ID" value="KIP01593.1"/>
    <property type="molecule type" value="Genomic_DNA"/>
</dbReference>
<dbReference type="OrthoDB" id="3265156at2759"/>
<evidence type="ECO:0000313" key="1">
    <source>
        <dbReference type="EMBL" id="KIP01593.1"/>
    </source>
</evidence>
<gene>
    <name evidence="1" type="ORF">PHLGIDRAFT_123219</name>
</gene>
<proteinExistence type="predicted"/>
<organism evidence="1 2">
    <name type="scientific">Phlebiopsis gigantea (strain 11061_1 CR5-6)</name>
    <name type="common">White-rot fungus</name>
    <name type="synonym">Peniophora gigantea</name>
    <dbReference type="NCBI Taxonomy" id="745531"/>
    <lineage>
        <taxon>Eukaryota</taxon>
        <taxon>Fungi</taxon>
        <taxon>Dikarya</taxon>
        <taxon>Basidiomycota</taxon>
        <taxon>Agaricomycotina</taxon>
        <taxon>Agaricomycetes</taxon>
        <taxon>Polyporales</taxon>
        <taxon>Phanerochaetaceae</taxon>
        <taxon>Phlebiopsis</taxon>
    </lineage>
</organism>